<reference evidence="7" key="3">
    <citation type="submission" date="2019-09" db="EMBL/GenBank/DDBJ databases">
        <title>Co-occurence of chitin degradation, pigmentation and bioactivity in marine Pseudoalteromonas.</title>
        <authorList>
            <person name="Sonnenschein E.C."/>
            <person name="Bech P.K."/>
        </authorList>
    </citation>
    <scope>NUCLEOTIDE SEQUENCE</scope>
    <source>
        <strain evidence="7">S2231</strain>
        <strain evidence="8">S2233</strain>
    </source>
</reference>
<comment type="similarity">
    <text evidence="3">Belongs to the WD repeat STRAP family.</text>
</comment>
<reference evidence="9" key="2">
    <citation type="submission" date="2019-06" db="EMBL/GenBank/DDBJ databases">
        <title>Co-occurence of chitin degradation, pigmentation and bioactivity in marine Pseudoalteromonas.</title>
        <authorList>
            <person name="Sonnenschein E.C."/>
            <person name="Bech P.K."/>
        </authorList>
    </citation>
    <scope>NUCLEOTIDE SEQUENCE [LARGE SCALE GENOMIC DNA]</scope>
    <source>
        <strain evidence="9">S2231</strain>
        <strain evidence="6">S2233</strain>
    </source>
</reference>
<sequence length="332" mass="37036">MKKHWALLLATLLFFGCSEPTRIIPSERYVLSERLLLGGQLSKDGSWALLLTEKADIYLLDIRTQSQILMLDAAVLPTSVRAVLMNKELGIILVAGSNALQIWDIKHASLQEQFEVSGFDELARVSALGLSDSGSLVAVGMTDGSLSLFNVDDKKAHRTVLHTSNIAYVKFIDDDKTIISASHDGYLRAWEALTGNELYSISFPSRVSTVALNHDNTRLFASDSLKTQLIMGAHDGEVLTQFDYLSRFKWFRHALFIKGAPYLLTSSAKSELSLWHMQSGKEVNSWDVETHSMGTTVLDMVELDNTNVLTLNSEGIVEFWDINQVQFYATQQ</sequence>
<evidence type="ECO:0000256" key="1">
    <source>
        <dbReference type="ARBA" id="ARBA00022574"/>
    </source>
</evidence>
<evidence type="ECO:0000256" key="2">
    <source>
        <dbReference type="ARBA" id="ARBA00022737"/>
    </source>
</evidence>
<dbReference type="InterPro" id="IPR011047">
    <property type="entry name" value="Quinoprotein_ADH-like_sf"/>
</dbReference>
<dbReference type="PROSITE" id="PS50294">
    <property type="entry name" value="WD_REPEATS_REGION"/>
    <property type="match status" value="1"/>
</dbReference>
<evidence type="ECO:0000313" key="7">
    <source>
        <dbReference type="EMBL" id="TMP56001.1"/>
    </source>
</evidence>
<keyword evidence="8" id="KW-1185">Reference proteome</keyword>
<feature type="repeat" description="WD" evidence="5">
    <location>
        <begin position="159"/>
        <end position="200"/>
    </location>
</feature>
<dbReference type="EMBL" id="PNCL01000091">
    <property type="protein sequence ID" value="TMP56001.1"/>
    <property type="molecule type" value="Genomic_DNA"/>
</dbReference>
<dbReference type="Proteomes" id="UP000305730">
    <property type="component" value="Unassembled WGS sequence"/>
</dbReference>
<evidence type="ECO:0000313" key="8">
    <source>
        <dbReference type="Proteomes" id="UP000305730"/>
    </source>
</evidence>
<organism evidence="7 9">
    <name type="scientific">Pseudoalteromonas citrea</name>
    <dbReference type="NCBI Taxonomy" id="43655"/>
    <lineage>
        <taxon>Bacteria</taxon>
        <taxon>Pseudomonadati</taxon>
        <taxon>Pseudomonadota</taxon>
        <taxon>Gammaproteobacteria</taxon>
        <taxon>Alteromonadales</taxon>
        <taxon>Pseudoalteromonadaceae</taxon>
        <taxon>Pseudoalteromonas</taxon>
    </lineage>
</organism>
<dbReference type="RefSeq" id="WP_138598651.1">
    <property type="nucleotide sequence ID" value="NZ_PNCK01000119.1"/>
</dbReference>
<evidence type="ECO:0000313" key="6">
    <source>
        <dbReference type="EMBL" id="TMP38493.1"/>
    </source>
</evidence>
<keyword evidence="2" id="KW-0677">Repeat</keyword>
<dbReference type="SMART" id="SM00320">
    <property type="entry name" value="WD40"/>
    <property type="match status" value="4"/>
</dbReference>
<accession>A0A5S3XLC6</accession>
<dbReference type="Proteomes" id="UP000307706">
    <property type="component" value="Unassembled WGS sequence"/>
</dbReference>
<dbReference type="Pfam" id="PF00400">
    <property type="entry name" value="WD40"/>
    <property type="match status" value="1"/>
</dbReference>
<dbReference type="GO" id="GO:0003723">
    <property type="term" value="F:RNA binding"/>
    <property type="evidence" value="ECO:0007669"/>
    <property type="project" value="TreeGrafter"/>
</dbReference>
<dbReference type="PANTHER" id="PTHR19877">
    <property type="entry name" value="EUKARYOTIC TRANSLATION INITIATION FACTOR 3 SUBUNIT I"/>
    <property type="match status" value="1"/>
</dbReference>
<evidence type="ECO:0000256" key="4">
    <source>
        <dbReference type="ARBA" id="ARBA00040390"/>
    </source>
</evidence>
<keyword evidence="1 5" id="KW-0853">WD repeat</keyword>
<proteinExistence type="inferred from homology"/>
<protein>
    <recommendedName>
        <fullName evidence="4">Serine-threonine kinase receptor-associated protein</fullName>
    </recommendedName>
</protein>
<dbReference type="Gene3D" id="2.130.10.10">
    <property type="entry name" value="YVTN repeat-like/Quinoprotein amine dehydrogenase"/>
    <property type="match status" value="1"/>
</dbReference>
<dbReference type="InterPro" id="IPR001680">
    <property type="entry name" value="WD40_rpt"/>
</dbReference>
<dbReference type="EMBL" id="PNCK01000119">
    <property type="protein sequence ID" value="TMP38493.1"/>
    <property type="molecule type" value="Genomic_DNA"/>
</dbReference>
<dbReference type="OrthoDB" id="6282600at2"/>
<dbReference type="PROSITE" id="PS50082">
    <property type="entry name" value="WD_REPEATS_2"/>
    <property type="match status" value="1"/>
</dbReference>
<dbReference type="SUPFAM" id="SSF50998">
    <property type="entry name" value="Quinoprotein alcohol dehydrogenase-like"/>
    <property type="match status" value="1"/>
</dbReference>
<gene>
    <name evidence="7" type="ORF">CWB96_15955</name>
    <name evidence="6" type="ORF">CWB97_21830</name>
</gene>
<dbReference type="AlphaFoldDB" id="A0A5S3XLC6"/>
<evidence type="ECO:0000313" key="9">
    <source>
        <dbReference type="Proteomes" id="UP000307706"/>
    </source>
</evidence>
<reference evidence="7 9" key="1">
    <citation type="submission" date="2017-12" db="EMBL/GenBank/DDBJ databases">
        <authorList>
            <person name="Paulsen S."/>
            <person name="Gram L.K."/>
        </authorList>
    </citation>
    <scope>NUCLEOTIDE SEQUENCE [LARGE SCALE GENOMIC DNA]</scope>
    <source>
        <strain evidence="7 9">S2231</strain>
        <strain evidence="6">S2233</strain>
    </source>
</reference>
<evidence type="ECO:0000256" key="3">
    <source>
        <dbReference type="ARBA" id="ARBA00038394"/>
    </source>
</evidence>
<dbReference type="InterPro" id="IPR015943">
    <property type="entry name" value="WD40/YVTN_repeat-like_dom_sf"/>
</dbReference>
<evidence type="ECO:0000256" key="5">
    <source>
        <dbReference type="PROSITE-ProRule" id="PRU00221"/>
    </source>
</evidence>
<name>A0A5S3XLC6_9GAMM</name>
<comment type="caution">
    <text evidence="7">The sequence shown here is derived from an EMBL/GenBank/DDBJ whole genome shotgun (WGS) entry which is preliminary data.</text>
</comment>
<dbReference type="PROSITE" id="PS51257">
    <property type="entry name" value="PROKAR_LIPOPROTEIN"/>
    <property type="match status" value="1"/>
</dbReference>